<proteinExistence type="predicted"/>
<accession>A0A8S5Q3M0</accession>
<organism evidence="1">
    <name type="scientific">Siphoviridae sp. ctVif31</name>
    <dbReference type="NCBI Taxonomy" id="2825532"/>
    <lineage>
        <taxon>Viruses</taxon>
        <taxon>Duplodnaviria</taxon>
        <taxon>Heunggongvirae</taxon>
        <taxon>Uroviricota</taxon>
        <taxon>Caudoviricetes</taxon>
    </lineage>
</organism>
<protein>
    <submittedName>
        <fullName evidence="1">Stage V sporulation protein family</fullName>
    </submittedName>
</protein>
<dbReference type="EMBL" id="BK015567">
    <property type="protein sequence ID" value="DAE13600.1"/>
    <property type="molecule type" value="Genomic_DNA"/>
</dbReference>
<reference evidence="1" key="1">
    <citation type="journal article" date="2021" name="Proc. Natl. Acad. Sci. U.S.A.">
        <title>A Catalog of Tens of Thousands of Viruses from Human Metagenomes Reveals Hidden Associations with Chronic Diseases.</title>
        <authorList>
            <person name="Tisza M.J."/>
            <person name="Buck C.B."/>
        </authorList>
    </citation>
    <scope>NUCLEOTIDE SEQUENCE</scope>
    <source>
        <strain evidence="1">CtVif31</strain>
    </source>
</reference>
<name>A0A8S5Q3M0_9CAUD</name>
<sequence>MRSYTIKLPRGLEVDIFNLPDNFDEEINRVFGKYTQETAKDYRDCDRLGFIDCCVRHINGDKNSYDVVDKKVEDFITAQWREYGQLDNKDDVYSADFMADCYAEGVQNAVLCSHFGTDDHYIYDQIQKVLVQVITIVMNYQD</sequence>
<evidence type="ECO:0000313" key="1">
    <source>
        <dbReference type="EMBL" id="DAE13600.1"/>
    </source>
</evidence>